<organism evidence="2 3">
    <name type="scientific">Wuchereria bancrofti</name>
    <dbReference type="NCBI Taxonomy" id="6293"/>
    <lineage>
        <taxon>Eukaryota</taxon>
        <taxon>Metazoa</taxon>
        <taxon>Ecdysozoa</taxon>
        <taxon>Nematoda</taxon>
        <taxon>Chromadorea</taxon>
        <taxon>Rhabditida</taxon>
        <taxon>Spirurina</taxon>
        <taxon>Spiruromorpha</taxon>
        <taxon>Filarioidea</taxon>
        <taxon>Onchocercidae</taxon>
        <taxon>Wuchereria</taxon>
    </lineage>
</organism>
<dbReference type="Proteomes" id="UP000004810">
    <property type="component" value="Unassembled WGS sequence"/>
</dbReference>
<evidence type="ECO:0000313" key="3">
    <source>
        <dbReference type="Proteomes" id="UP000004810"/>
    </source>
</evidence>
<dbReference type="InterPro" id="IPR000095">
    <property type="entry name" value="CRIB_dom"/>
</dbReference>
<feature type="domain" description="CRIB" evidence="1">
    <location>
        <begin position="140"/>
        <end position="153"/>
    </location>
</feature>
<reference evidence="3" key="1">
    <citation type="submission" date="2012-08" db="EMBL/GenBank/DDBJ databases">
        <title>The Genome Sequence of Wuchereria bancrofti.</title>
        <authorList>
            <person name="Nutman T.B."/>
            <person name="Fink D.L."/>
            <person name="Russ C."/>
            <person name="Young S."/>
            <person name="Zeng Q."/>
            <person name="Koehrsen M."/>
            <person name="Alvarado L."/>
            <person name="Berlin A."/>
            <person name="Chapman S.B."/>
            <person name="Chen Z."/>
            <person name="Freedman E."/>
            <person name="Gellesch M."/>
            <person name="Goldberg J."/>
            <person name="Griggs A."/>
            <person name="Gujja S."/>
            <person name="Heilman E.R."/>
            <person name="Heiman D."/>
            <person name="Hepburn T."/>
            <person name="Howarth C."/>
            <person name="Jen D."/>
            <person name="Larson L."/>
            <person name="Lewis B."/>
            <person name="Mehta T."/>
            <person name="Park D."/>
            <person name="Pearson M."/>
            <person name="Roberts A."/>
            <person name="Saif S."/>
            <person name="Shea T."/>
            <person name="Shenoy N."/>
            <person name="Sisk P."/>
            <person name="Stolte C."/>
            <person name="Sykes S."/>
            <person name="Walk T."/>
            <person name="White J."/>
            <person name="Yandava C."/>
            <person name="Haas B."/>
            <person name="Henn M.R."/>
            <person name="Nusbaum C."/>
            <person name="Birren B."/>
        </authorList>
    </citation>
    <scope>NUCLEOTIDE SEQUENCE [LARGE SCALE GENOMIC DNA]</scope>
    <source>
        <strain evidence="3">NA</strain>
    </source>
</reference>
<dbReference type="PROSITE" id="PS50108">
    <property type="entry name" value="CRIB"/>
    <property type="match status" value="1"/>
</dbReference>
<accession>J9EE24</accession>
<gene>
    <name evidence="2" type="ORF">WUBG_08380</name>
</gene>
<dbReference type="SUPFAM" id="SSF54695">
    <property type="entry name" value="POZ domain"/>
    <property type="match status" value="1"/>
</dbReference>
<dbReference type="EMBL" id="ADBV01004257">
    <property type="protein sequence ID" value="EJW80711.1"/>
    <property type="molecule type" value="Genomic_DNA"/>
</dbReference>
<sequence length="268" mass="30349">NGHLFIDRNNDVFPAILGYLRHGKSYPLPADDYKLSLIIYEAQFYKLPELIEVAESVRCCMKRNFIPSKPLVSSSNSSGEQYSIQKFKNTSLAKEMATKPLLSIPMAPPLPQKFTGDDETLLKQFLRKLSKKHNKDKIEIGPPNEFKHIVHIGQTDDGRKIIIDHSSNEQETIKTIVQAIYDEISTLPVVYSLIDADENANCSESVEIFFTESTIQAYHSDMSLSSQKLSTSLRTGFYDNCCYEIARSDKTKKFRIKGIKSSPIVTDI</sequence>
<protein>
    <recommendedName>
        <fullName evidence="1">CRIB domain-containing protein</fullName>
    </recommendedName>
</protein>
<dbReference type="PANTHER" id="PTHR14499:SF141">
    <property type="entry name" value="PROTEIN CBG10153"/>
    <property type="match status" value="1"/>
</dbReference>
<comment type="caution">
    <text evidence="2">The sequence shown here is derived from an EMBL/GenBank/DDBJ whole genome shotgun (WGS) entry which is preliminary data.</text>
</comment>
<proteinExistence type="predicted"/>
<dbReference type="InterPro" id="IPR011333">
    <property type="entry name" value="SKP1/BTB/POZ_sf"/>
</dbReference>
<feature type="non-terminal residue" evidence="2">
    <location>
        <position position="1"/>
    </location>
</feature>
<dbReference type="Pfam" id="PF02214">
    <property type="entry name" value="BTB_2"/>
    <property type="match status" value="1"/>
</dbReference>
<dbReference type="InterPro" id="IPR003131">
    <property type="entry name" value="T1-type_BTB"/>
</dbReference>
<dbReference type="Gene3D" id="3.30.710.10">
    <property type="entry name" value="Potassium Channel Kv1.1, Chain A"/>
    <property type="match status" value="1"/>
</dbReference>
<dbReference type="AlphaFoldDB" id="J9EE24"/>
<name>J9EE24_WUCBA</name>
<dbReference type="GO" id="GO:0051260">
    <property type="term" value="P:protein homooligomerization"/>
    <property type="evidence" value="ECO:0007669"/>
    <property type="project" value="InterPro"/>
</dbReference>
<evidence type="ECO:0000259" key="1">
    <source>
        <dbReference type="PROSITE" id="PS50108"/>
    </source>
</evidence>
<dbReference type="PANTHER" id="PTHR14499">
    <property type="entry name" value="POTASSIUM CHANNEL TETRAMERIZATION DOMAIN-CONTAINING"/>
    <property type="match status" value="1"/>
</dbReference>
<evidence type="ECO:0000313" key="2">
    <source>
        <dbReference type="EMBL" id="EJW80711.1"/>
    </source>
</evidence>